<evidence type="ECO:0000313" key="2">
    <source>
        <dbReference type="Proteomes" id="UP000192328"/>
    </source>
</evidence>
<accession>A0AC61PNR6</accession>
<comment type="caution">
    <text evidence="1">The sequence shown here is derived from an EMBL/GenBank/DDBJ whole genome shotgun (WGS) entry which is preliminary data.</text>
</comment>
<protein>
    <submittedName>
        <fullName evidence="1">Spermidine/putrescine transport system permease protein</fullName>
    </submittedName>
</protein>
<proteinExistence type="predicted"/>
<organism evidence="1 2">
    <name type="scientific">Aristaeella lactis</name>
    <dbReference type="NCBI Taxonomy" id="3046383"/>
    <lineage>
        <taxon>Bacteria</taxon>
        <taxon>Bacillati</taxon>
        <taxon>Bacillota</taxon>
        <taxon>Clostridia</taxon>
        <taxon>Eubacteriales</taxon>
        <taxon>Aristaeellaceae</taxon>
        <taxon>Aristaeella</taxon>
    </lineage>
</organism>
<gene>
    <name evidence="1" type="ORF">SAMN06297397_2528</name>
</gene>
<reference evidence="1" key="1">
    <citation type="submission" date="2017-04" db="EMBL/GenBank/DDBJ databases">
        <authorList>
            <person name="Varghese N."/>
            <person name="Submissions S."/>
        </authorList>
    </citation>
    <scope>NUCLEOTIDE SEQUENCE</scope>
    <source>
        <strain evidence="1">WTE2008</strain>
    </source>
</reference>
<evidence type="ECO:0000313" key="1">
    <source>
        <dbReference type="EMBL" id="SMC79403.1"/>
    </source>
</evidence>
<sequence>MGNVSTNRLAGISMVQNSELETTKKKRPADNSGEPMQKKPAKHLTRIFSSSYLILILLFVYLPIVYLVLFSFNSGKSPSSFDGFSMRWYEALFRDRTMLESIYVTLIVAVISTVVSTVVGTVAAIGLSKAKRLIRTVVLEVNNLPVLNPDIVTAIGLMLLFMSIKIQPGMLTLILSHISFCIPFVILSVMPKLRQLDDNVAEAALDLGATPFKALTRVIIPQIAPAILTGALLAFSMSLDDFVVSYFNAGPGTNTISMYVESMKRYNLSVNAMATLFVVVVALILLLANLVPIIKDKKAQKEEPKNA</sequence>
<keyword evidence="2" id="KW-1185">Reference proteome</keyword>
<name>A0AC61PNR6_9FIRM</name>
<dbReference type="EMBL" id="FWXZ01000006">
    <property type="protein sequence ID" value="SMC79403.1"/>
    <property type="molecule type" value="Genomic_DNA"/>
</dbReference>
<dbReference type="Proteomes" id="UP000192328">
    <property type="component" value="Unassembled WGS sequence"/>
</dbReference>